<evidence type="ECO:0000313" key="2">
    <source>
        <dbReference type="Proteomes" id="UP000276133"/>
    </source>
</evidence>
<accession>A0A3M7Q2V3</accession>
<protein>
    <submittedName>
        <fullName evidence="1">Uncharacterized protein</fullName>
    </submittedName>
</protein>
<evidence type="ECO:0000313" key="1">
    <source>
        <dbReference type="EMBL" id="RNA05499.1"/>
    </source>
</evidence>
<dbReference type="AlphaFoldDB" id="A0A3M7Q2V3"/>
<dbReference type="EMBL" id="REGN01007703">
    <property type="protein sequence ID" value="RNA05499.1"/>
    <property type="molecule type" value="Genomic_DNA"/>
</dbReference>
<organism evidence="1 2">
    <name type="scientific">Brachionus plicatilis</name>
    <name type="common">Marine rotifer</name>
    <name type="synonym">Brachionus muelleri</name>
    <dbReference type="NCBI Taxonomy" id="10195"/>
    <lineage>
        <taxon>Eukaryota</taxon>
        <taxon>Metazoa</taxon>
        <taxon>Spiralia</taxon>
        <taxon>Gnathifera</taxon>
        <taxon>Rotifera</taxon>
        <taxon>Eurotatoria</taxon>
        <taxon>Monogononta</taxon>
        <taxon>Pseudotrocha</taxon>
        <taxon>Ploima</taxon>
        <taxon>Brachionidae</taxon>
        <taxon>Brachionus</taxon>
    </lineage>
</organism>
<comment type="caution">
    <text evidence="1">The sequence shown here is derived from an EMBL/GenBank/DDBJ whole genome shotgun (WGS) entry which is preliminary data.</text>
</comment>
<proteinExistence type="predicted"/>
<sequence length="66" mass="7881">MCIFRDIIRMSGNDFVCVYFKKDNTFTVYHDLKNKLQKSKSAKFKFENIWITGEIVIRDIVKSDQN</sequence>
<keyword evidence="2" id="KW-1185">Reference proteome</keyword>
<gene>
    <name evidence="1" type="ORF">BpHYR1_018476</name>
</gene>
<name>A0A3M7Q2V3_BRAPC</name>
<reference evidence="1 2" key="1">
    <citation type="journal article" date="2018" name="Sci. Rep.">
        <title>Genomic signatures of local adaptation to the degree of environmental predictability in rotifers.</title>
        <authorList>
            <person name="Franch-Gras L."/>
            <person name="Hahn C."/>
            <person name="Garcia-Roger E.M."/>
            <person name="Carmona M.J."/>
            <person name="Serra M."/>
            <person name="Gomez A."/>
        </authorList>
    </citation>
    <scope>NUCLEOTIDE SEQUENCE [LARGE SCALE GENOMIC DNA]</scope>
    <source>
        <strain evidence="1">HYR1</strain>
    </source>
</reference>
<dbReference type="Proteomes" id="UP000276133">
    <property type="component" value="Unassembled WGS sequence"/>
</dbReference>